<dbReference type="Proteomes" id="UP000233551">
    <property type="component" value="Unassembled WGS sequence"/>
</dbReference>
<accession>A0A2I0J1H1</accession>
<gene>
    <name evidence="1" type="ORF">CRG98_029541</name>
</gene>
<proteinExistence type="predicted"/>
<organism evidence="1 2">
    <name type="scientific">Punica granatum</name>
    <name type="common">Pomegranate</name>
    <dbReference type="NCBI Taxonomy" id="22663"/>
    <lineage>
        <taxon>Eukaryota</taxon>
        <taxon>Viridiplantae</taxon>
        <taxon>Streptophyta</taxon>
        <taxon>Embryophyta</taxon>
        <taxon>Tracheophyta</taxon>
        <taxon>Spermatophyta</taxon>
        <taxon>Magnoliopsida</taxon>
        <taxon>eudicotyledons</taxon>
        <taxon>Gunneridae</taxon>
        <taxon>Pentapetalae</taxon>
        <taxon>rosids</taxon>
        <taxon>malvids</taxon>
        <taxon>Myrtales</taxon>
        <taxon>Lythraceae</taxon>
        <taxon>Punica</taxon>
    </lineage>
</organism>
<evidence type="ECO:0000313" key="1">
    <source>
        <dbReference type="EMBL" id="PKI50072.1"/>
    </source>
</evidence>
<dbReference type="EMBL" id="PGOL01002149">
    <property type="protein sequence ID" value="PKI50072.1"/>
    <property type="molecule type" value="Genomic_DNA"/>
</dbReference>
<sequence length="122" mass="13072">MTPSHACPSRVPGKVDTPKPRCACFAHACPDEMKFGCAHYLWMGLPTQGCEFLEIERGSLGAAINKHASKQTESSPKPLDIPIGVAKLCASEFNLVGARMRESSATRLGSIHLPVGMRDGHA</sequence>
<comment type="caution">
    <text evidence="1">The sequence shown here is derived from an EMBL/GenBank/DDBJ whole genome shotgun (WGS) entry which is preliminary data.</text>
</comment>
<name>A0A2I0J1H1_PUNGR</name>
<dbReference type="AlphaFoldDB" id="A0A2I0J1H1"/>
<reference evidence="1 2" key="1">
    <citation type="submission" date="2017-11" db="EMBL/GenBank/DDBJ databases">
        <title>De-novo sequencing of pomegranate (Punica granatum L.) genome.</title>
        <authorList>
            <person name="Akparov Z."/>
            <person name="Amiraslanov A."/>
            <person name="Hajiyeva S."/>
            <person name="Abbasov M."/>
            <person name="Kaur K."/>
            <person name="Hamwieh A."/>
            <person name="Solovyev V."/>
            <person name="Salamov A."/>
            <person name="Braich B."/>
            <person name="Kosarev P."/>
            <person name="Mahmoud A."/>
            <person name="Hajiyev E."/>
            <person name="Babayeva S."/>
            <person name="Izzatullayeva V."/>
            <person name="Mammadov A."/>
            <person name="Mammadov A."/>
            <person name="Sharifova S."/>
            <person name="Ojaghi J."/>
            <person name="Eynullazada K."/>
            <person name="Bayramov B."/>
            <person name="Abdulazimova A."/>
            <person name="Shahmuradov I."/>
        </authorList>
    </citation>
    <scope>NUCLEOTIDE SEQUENCE [LARGE SCALE GENOMIC DNA]</scope>
    <source>
        <strain evidence="2">cv. AG2017</strain>
        <tissue evidence="1">Leaf</tissue>
    </source>
</reference>
<evidence type="ECO:0000313" key="2">
    <source>
        <dbReference type="Proteomes" id="UP000233551"/>
    </source>
</evidence>
<keyword evidence="2" id="KW-1185">Reference proteome</keyword>
<protein>
    <submittedName>
        <fullName evidence="1">Uncharacterized protein</fullName>
    </submittedName>
</protein>